<reference evidence="1 2" key="1">
    <citation type="submission" date="2018-11" db="EMBL/GenBank/DDBJ databases">
        <title>Sequencing the genomes of 1000 actinobacteria strains.</title>
        <authorList>
            <person name="Klenk H.-P."/>
        </authorList>
    </citation>
    <scope>NUCLEOTIDE SEQUENCE [LARGE SCALE GENOMIC DNA]</scope>
    <source>
        <strain evidence="1 2">DSM 44231</strain>
    </source>
</reference>
<evidence type="ECO:0000313" key="1">
    <source>
        <dbReference type="EMBL" id="ROP37447.1"/>
    </source>
</evidence>
<dbReference type="Proteomes" id="UP000268727">
    <property type="component" value="Unassembled WGS sequence"/>
</dbReference>
<keyword evidence="2" id="KW-1185">Reference proteome</keyword>
<evidence type="ECO:0008006" key="3">
    <source>
        <dbReference type="Google" id="ProtNLM"/>
    </source>
</evidence>
<proteinExistence type="predicted"/>
<dbReference type="EMBL" id="RJKM01000001">
    <property type="protein sequence ID" value="ROP37447.1"/>
    <property type="molecule type" value="Genomic_DNA"/>
</dbReference>
<sequence>MGCRARLLALNLVHRRVAEGLTSNEELLDEHLEQYRQVRAKLRQVVALLRLNGPDALVEAALRVREAERALRATRFTCDDGGRFNADVPPQAVLDAAHALEAVTHEFAATARKLA</sequence>
<protein>
    <recommendedName>
        <fullName evidence="3">CHAD domain-containing protein</fullName>
    </recommendedName>
</protein>
<comment type="caution">
    <text evidence="1">The sequence shown here is derived from an EMBL/GenBank/DDBJ whole genome shotgun (WGS) entry which is preliminary data.</text>
</comment>
<accession>A0A3N1H4L1</accession>
<gene>
    <name evidence="1" type="ORF">EDD40_2760</name>
</gene>
<evidence type="ECO:0000313" key="2">
    <source>
        <dbReference type="Proteomes" id="UP000268727"/>
    </source>
</evidence>
<name>A0A3N1H4L1_9PSEU</name>
<dbReference type="AlphaFoldDB" id="A0A3N1H4L1"/>
<organism evidence="1 2">
    <name type="scientific">Saccharothrix texasensis</name>
    <dbReference type="NCBI Taxonomy" id="103734"/>
    <lineage>
        <taxon>Bacteria</taxon>
        <taxon>Bacillati</taxon>
        <taxon>Actinomycetota</taxon>
        <taxon>Actinomycetes</taxon>
        <taxon>Pseudonocardiales</taxon>
        <taxon>Pseudonocardiaceae</taxon>
        <taxon>Saccharothrix</taxon>
    </lineage>
</organism>